<keyword evidence="8" id="KW-0560">Oxidoreductase</keyword>
<dbReference type="Proteomes" id="UP000256650">
    <property type="component" value="Unassembled WGS sequence"/>
</dbReference>
<dbReference type="Pfam" id="PF00890">
    <property type="entry name" value="FAD_binding_2"/>
    <property type="match status" value="1"/>
</dbReference>
<gene>
    <name evidence="11" type="ORF">CQA43_00575</name>
</gene>
<dbReference type="EC" id="1.4.3.16" evidence="4"/>
<sequence>MFNFDVIIVGAGVAGLYASLNLPKNLKVLILCKEQPWECNTFYAQGGIAVAKDINDIPLHIEDTLNAGAGMCDEKAVKTLSEESLEVLEDLIERQTPFDRDEKGDLLFTKEAAHSTSRIIHAGGDCTGRVLHSHLIAQVSHTLWKNAAVTELLIEGNHCYGVSVLTKRGSYNLYAKHVILASGGVGALFEYHTNAYTISSELHGMILENSLKLKDMEMLQFHPTVFVKTPRARKMLLSEALRGEGARVVDFWGNRFLFDYDSSGELAPRDKVARSIFDYKMKLQERNPNAPQEQKEVYLDLSPFSKEFFYERFPNIARNLSALGYELPKDKIPISPAFHYCMGGIETDNIGRVIGMQNLYAMGECACTGVHGANRLASNSLLEGLVFSRRSAKEILGSYGAGNRIQDSKLREFPLHSQVLQKEQDENLKAILRHLMWHKVGIIRKKSGLNEALGGVEVMLQSGVGRLLRLRLLTAKNIIESALKRDFSVGAHYIE</sequence>
<dbReference type="OrthoDB" id="9806724at2"/>
<dbReference type="SUPFAM" id="SSF56425">
    <property type="entry name" value="Succinate dehydrogenase/fumarate reductase flavoprotein, catalytic domain"/>
    <property type="match status" value="1"/>
</dbReference>
<evidence type="ECO:0000256" key="7">
    <source>
        <dbReference type="ARBA" id="ARBA00022827"/>
    </source>
</evidence>
<evidence type="ECO:0000259" key="10">
    <source>
        <dbReference type="Pfam" id="PF00890"/>
    </source>
</evidence>
<dbReference type="Gene3D" id="1.20.58.100">
    <property type="entry name" value="Fumarate reductase/succinate dehydrogenase flavoprotein-like, C-terminal domain"/>
    <property type="match status" value="1"/>
</dbReference>
<keyword evidence="7" id="KW-0274">FAD</keyword>
<dbReference type="Gene3D" id="3.90.700.10">
    <property type="entry name" value="Succinate dehydrogenase/fumarate reductase flavoprotein, catalytic domain"/>
    <property type="match status" value="1"/>
</dbReference>
<dbReference type="AlphaFoldDB" id="A0A3D8IGM2"/>
<evidence type="ECO:0000256" key="3">
    <source>
        <dbReference type="ARBA" id="ARBA00008562"/>
    </source>
</evidence>
<comment type="caution">
    <text evidence="11">The sequence shown here is derived from an EMBL/GenBank/DDBJ whole genome shotgun (WGS) entry which is preliminary data.</text>
</comment>
<accession>A0A3D8IGM2</accession>
<dbReference type="InterPro" id="IPR003953">
    <property type="entry name" value="FAD-dep_OxRdtase_2_FAD-bd"/>
</dbReference>
<dbReference type="RefSeq" id="WP_115550676.1">
    <property type="nucleotide sequence ID" value="NZ_CAONBV010000087.1"/>
</dbReference>
<dbReference type="InterPro" id="IPR027477">
    <property type="entry name" value="Succ_DH/fumarate_Rdtase_cat_sf"/>
</dbReference>
<keyword evidence="12" id="KW-1185">Reference proteome</keyword>
<dbReference type="SUPFAM" id="SSF51905">
    <property type="entry name" value="FAD/NAD(P)-binding domain"/>
    <property type="match status" value="1"/>
</dbReference>
<proteinExistence type="inferred from homology"/>
<evidence type="ECO:0000256" key="2">
    <source>
        <dbReference type="ARBA" id="ARBA00004950"/>
    </source>
</evidence>
<evidence type="ECO:0000256" key="5">
    <source>
        <dbReference type="ARBA" id="ARBA00022630"/>
    </source>
</evidence>
<dbReference type="FunFam" id="3.90.700.10:FF:000002">
    <property type="entry name" value="L-aspartate oxidase"/>
    <property type="match status" value="1"/>
</dbReference>
<protein>
    <recommendedName>
        <fullName evidence="4">L-aspartate oxidase</fullName>
        <ecNumber evidence="4">1.4.3.16</ecNumber>
    </recommendedName>
</protein>
<dbReference type="GO" id="GO:0034628">
    <property type="term" value="P:'de novo' NAD+ biosynthetic process from L-aspartate"/>
    <property type="evidence" value="ECO:0007669"/>
    <property type="project" value="TreeGrafter"/>
</dbReference>
<evidence type="ECO:0000313" key="12">
    <source>
        <dbReference type="Proteomes" id="UP000256650"/>
    </source>
</evidence>
<evidence type="ECO:0000256" key="1">
    <source>
        <dbReference type="ARBA" id="ARBA00001974"/>
    </source>
</evidence>
<dbReference type="SUPFAM" id="SSF46977">
    <property type="entry name" value="Succinate dehydrogenase/fumarate reductase flavoprotein C-terminal domain"/>
    <property type="match status" value="1"/>
</dbReference>
<comment type="similarity">
    <text evidence="3">Belongs to the FAD-dependent oxidoreductase 2 family. NadB subfamily.</text>
</comment>
<evidence type="ECO:0000256" key="6">
    <source>
        <dbReference type="ARBA" id="ARBA00022642"/>
    </source>
</evidence>
<dbReference type="GO" id="GO:0008734">
    <property type="term" value="F:L-aspartate oxidase activity"/>
    <property type="evidence" value="ECO:0007669"/>
    <property type="project" value="UniProtKB-EC"/>
</dbReference>
<dbReference type="InterPro" id="IPR037099">
    <property type="entry name" value="Fum_R/Succ_DH_flav-like_C_sf"/>
</dbReference>
<evidence type="ECO:0000313" key="11">
    <source>
        <dbReference type="EMBL" id="RDU64342.1"/>
    </source>
</evidence>
<comment type="catalytic activity">
    <reaction evidence="9">
        <text>L-aspartate + O2 = iminosuccinate + H2O2</text>
        <dbReference type="Rhea" id="RHEA:25876"/>
        <dbReference type="ChEBI" id="CHEBI:15379"/>
        <dbReference type="ChEBI" id="CHEBI:16240"/>
        <dbReference type="ChEBI" id="CHEBI:29991"/>
        <dbReference type="ChEBI" id="CHEBI:77875"/>
        <dbReference type="EC" id="1.4.3.16"/>
    </reaction>
    <physiologicalReaction direction="left-to-right" evidence="9">
        <dbReference type="Rhea" id="RHEA:25877"/>
    </physiologicalReaction>
</comment>
<dbReference type="PANTHER" id="PTHR42716">
    <property type="entry name" value="L-ASPARTATE OXIDASE"/>
    <property type="match status" value="1"/>
</dbReference>
<evidence type="ECO:0000256" key="8">
    <source>
        <dbReference type="ARBA" id="ARBA00023002"/>
    </source>
</evidence>
<dbReference type="InterPro" id="IPR036188">
    <property type="entry name" value="FAD/NAD-bd_sf"/>
</dbReference>
<keyword evidence="6" id="KW-0662">Pyridine nucleotide biosynthesis</keyword>
<organism evidence="11 12">
    <name type="scientific">Helicobacter ganmani</name>
    <dbReference type="NCBI Taxonomy" id="60246"/>
    <lineage>
        <taxon>Bacteria</taxon>
        <taxon>Pseudomonadati</taxon>
        <taxon>Campylobacterota</taxon>
        <taxon>Epsilonproteobacteria</taxon>
        <taxon>Campylobacterales</taxon>
        <taxon>Helicobacteraceae</taxon>
        <taxon>Helicobacter</taxon>
    </lineage>
</organism>
<dbReference type="Gene3D" id="3.50.50.60">
    <property type="entry name" value="FAD/NAD(P)-binding domain"/>
    <property type="match status" value="1"/>
</dbReference>
<reference evidence="11 12" key="1">
    <citation type="submission" date="2018-04" db="EMBL/GenBank/DDBJ databases">
        <title>Novel Campyloabacter and Helicobacter Species and Strains.</title>
        <authorList>
            <person name="Mannion A.J."/>
            <person name="Shen Z."/>
            <person name="Fox J.G."/>
        </authorList>
    </citation>
    <scope>NUCLEOTIDE SEQUENCE [LARGE SCALE GENOMIC DNA]</scope>
    <source>
        <strain evidence="11 12">MIT 99-5101</strain>
    </source>
</reference>
<dbReference type="PANTHER" id="PTHR42716:SF2">
    <property type="entry name" value="L-ASPARTATE OXIDASE, CHLOROPLASTIC"/>
    <property type="match status" value="1"/>
</dbReference>
<comment type="pathway">
    <text evidence="2">Cofactor biosynthesis; NAD(+) biosynthesis; iminoaspartate from L-aspartate (oxidase route): step 1/1.</text>
</comment>
<name>A0A3D8IGM2_9HELI</name>
<feature type="domain" description="FAD-dependent oxidoreductase 2 FAD-binding" evidence="10">
    <location>
        <begin position="5"/>
        <end position="381"/>
    </location>
</feature>
<keyword evidence="5" id="KW-0285">Flavoprotein</keyword>
<evidence type="ECO:0000256" key="9">
    <source>
        <dbReference type="ARBA" id="ARBA00048305"/>
    </source>
</evidence>
<dbReference type="UniPathway" id="UPA00253">
    <property type="reaction ID" value="UER00326"/>
</dbReference>
<evidence type="ECO:0000256" key="4">
    <source>
        <dbReference type="ARBA" id="ARBA00012173"/>
    </source>
</evidence>
<dbReference type="InterPro" id="IPR005288">
    <property type="entry name" value="NadB"/>
</dbReference>
<comment type="cofactor">
    <cofactor evidence="1">
        <name>FAD</name>
        <dbReference type="ChEBI" id="CHEBI:57692"/>
    </cofactor>
</comment>
<dbReference type="EMBL" id="NXLS01000001">
    <property type="protein sequence ID" value="RDU64342.1"/>
    <property type="molecule type" value="Genomic_DNA"/>
</dbReference>
<dbReference type="GeneID" id="82534788"/>